<dbReference type="AlphaFoldDB" id="A0A379C8U7"/>
<dbReference type="InterPro" id="IPR018076">
    <property type="entry name" value="T2SS_GspF_dom"/>
</dbReference>
<name>A0A379C8U7_9PAST</name>
<comment type="subcellular location">
    <subcellularLocation>
        <location evidence="1">Cell membrane</location>
        <topology evidence="1">Multi-pass membrane protein</topology>
    </subcellularLocation>
</comment>
<feature type="transmembrane region" description="Helical" evidence="6">
    <location>
        <begin position="89"/>
        <end position="107"/>
    </location>
</feature>
<feature type="transmembrane region" description="Helical" evidence="6">
    <location>
        <begin position="6"/>
        <end position="23"/>
    </location>
</feature>
<keyword evidence="5 6" id="KW-0472">Membrane</keyword>
<feature type="transmembrane region" description="Helical" evidence="6">
    <location>
        <begin position="232"/>
        <end position="250"/>
    </location>
</feature>
<sequence length="293" mass="33874">MILYYFILAFGVLLAIYTASNFLRTKRQINPLDRASDTLADIGRSIKAKFILWQFYFVAGNPKNLIRNILITLVVFVAMFYANDLFLQMARYIFIPLFWLLFVLLVWKWGQRRNRLIFENSFPEVIQILNSATTAGAGLLQALERCGQDVTGQLGGEFKRIHKRLAIGEDAGAVFEDSYTRYPYKEFYFFVTIVRVNLDKGGQMREVISRLGRVIADSKKMEQKKKAMTSEARISAMIVGSFPICFFIFMKITMPENFDFVINNPDGRIVLYYVLGSEALGMFIIWWLMRKAS</sequence>
<accession>A0A379C8U7</accession>
<organism evidence="8 9">
    <name type="scientific">Phocoenobacter uteri</name>
    <dbReference type="NCBI Taxonomy" id="146806"/>
    <lineage>
        <taxon>Bacteria</taxon>
        <taxon>Pseudomonadati</taxon>
        <taxon>Pseudomonadota</taxon>
        <taxon>Gammaproteobacteria</taxon>
        <taxon>Pasteurellales</taxon>
        <taxon>Pasteurellaceae</taxon>
        <taxon>Phocoenobacter</taxon>
    </lineage>
</organism>
<gene>
    <name evidence="8" type="ORF">NCTC12872_00770</name>
</gene>
<dbReference type="GO" id="GO:0005886">
    <property type="term" value="C:plasma membrane"/>
    <property type="evidence" value="ECO:0007669"/>
    <property type="project" value="UniProtKB-SubCell"/>
</dbReference>
<evidence type="ECO:0000256" key="3">
    <source>
        <dbReference type="ARBA" id="ARBA00022692"/>
    </source>
</evidence>
<dbReference type="EMBL" id="UGTA01000001">
    <property type="protein sequence ID" value="SUB58802.1"/>
    <property type="molecule type" value="Genomic_DNA"/>
</dbReference>
<evidence type="ECO:0000313" key="8">
    <source>
        <dbReference type="EMBL" id="SUB58802.1"/>
    </source>
</evidence>
<proteinExistence type="predicted"/>
<evidence type="ECO:0000313" key="9">
    <source>
        <dbReference type="Proteomes" id="UP000255417"/>
    </source>
</evidence>
<evidence type="ECO:0000256" key="4">
    <source>
        <dbReference type="ARBA" id="ARBA00022989"/>
    </source>
</evidence>
<dbReference type="Pfam" id="PF00482">
    <property type="entry name" value="T2SSF"/>
    <property type="match status" value="1"/>
</dbReference>
<keyword evidence="9" id="KW-1185">Reference proteome</keyword>
<dbReference type="Proteomes" id="UP000255417">
    <property type="component" value="Unassembled WGS sequence"/>
</dbReference>
<evidence type="ECO:0000256" key="6">
    <source>
        <dbReference type="SAM" id="Phobius"/>
    </source>
</evidence>
<dbReference type="PANTHER" id="PTHR35007:SF2">
    <property type="entry name" value="PILUS ASSEMBLE PROTEIN"/>
    <property type="match status" value="1"/>
</dbReference>
<evidence type="ECO:0000256" key="2">
    <source>
        <dbReference type="ARBA" id="ARBA00022475"/>
    </source>
</evidence>
<protein>
    <submittedName>
        <fullName evidence="8">Flp pilus assembly protein TadB</fullName>
    </submittedName>
</protein>
<keyword evidence="2" id="KW-1003">Cell membrane</keyword>
<feature type="transmembrane region" description="Helical" evidence="6">
    <location>
        <begin position="270"/>
        <end position="289"/>
    </location>
</feature>
<feature type="transmembrane region" description="Helical" evidence="6">
    <location>
        <begin position="65"/>
        <end position="83"/>
    </location>
</feature>
<evidence type="ECO:0000256" key="1">
    <source>
        <dbReference type="ARBA" id="ARBA00004651"/>
    </source>
</evidence>
<keyword evidence="4 6" id="KW-1133">Transmembrane helix</keyword>
<evidence type="ECO:0000256" key="5">
    <source>
        <dbReference type="ARBA" id="ARBA00023136"/>
    </source>
</evidence>
<evidence type="ECO:0000259" key="7">
    <source>
        <dbReference type="Pfam" id="PF00482"/>
    </source>
</evidence>
<feature type="domain" description="Type II secretion system protein GspF" evidence="7">
    <location>
        <begin position="127"/>
        <end position="250"/>
    </location>
</feature>
<dbReference type="PANTHER" id="PTHR35007">
    <property type="entry name" value="INTEGRAL MEMBRANE PROTEIN-RELATED"/>
    <property type="match status" value="1"/>
</dbReference>
<reference evidence="8 9" key="1">
    <citation type="submission" date="2018-06" db="EMBL/GenBank/DDBJ databases">
        <authorList>
            <consortium name="Pathogen Informatics"/>
            <person name="Doyle S."/>
        </authorList>
    </citation>
    <scope>NUCLEOTIDE SEQUENCE [LARGE SCALE GENOMIC DNA]</scope>
    <source>
        <strain evidence="8 9">NCTC12872</strain>
    </source>
</reference>
<keyword evidence="3 6" id="KW-0812">Transmembrane</keyword>